<name>A0A4P6EHH2_9MICO</name>
<dbReference type="Pfam" id="PF10531">
    <property type="entry name" value="SLBB"/>
    <property type="match status" value="1"/>
</dbReference>
<dbReference type="Gene3D" id="1.10.150.310">
    <property type="entry name" value="Tex RuvX-like domain-like"/>
    <property type="match status" value="1"/>
</dbReference>
<dbReference type="Pfam" id="PF12836">
    <property type="entry name" value="HHH_3"/>
    <property type="match status" value="1"/>
</dbReference>
<evidence type="ECO:0000256" key="1">
    <source>
        <dbReference type="SAM" id="MobiDB-lite"/>
    </source>
</evidence>
<dbReference type="InterPro" id="IPR019554">
    <property type="entry name" value="Soluble_ligand-bd"/>
</dbReference>
<evidence type="ECO:0000313" key="3">
    <source>
        <dbReference type="EMBL" id="QAY61922.1"/>
    </source>
</evidence>
<dbReference type="AlphaFoldDB" id="A0A4P6EHH2"/>
<gene>
    <name evidence="3" type="ORF">ET475_16240</name>
</gene>
<accession>A0A4P6EHH2</accession>
<feature type="region of interest" description="Disordered" evidence="1">
    <location>
        <begin position="102"/>
        <end position="121"/>
    </location>
</feature>
<dbReference type="GO" id="GO:0003677">
    <property type="term" value="F:DNA binding"/>
    <property type="evidence" value="ECO:0007669"/>
    <property type="project" value="UniProtKB-KW"/>
</dbReference>
<dbReference type="Gene3D" id="3.10.560.10">
    <property type="entry name" value="Outer membrane lipoprotein wza domain like"/>
    <property type="match status" value="1"/>
</dbReference>
<dbReference type="InterPro" id="IPR051675">
    <property type="entry name" value="Endo/Exo/Phosphatase_dom_1"/>
</dbReference>
<feature type="domain" description="Helix-hairpin-helix DNA-binding motif class 1" evidence="2">
    <location>
        <begin position="129"/>
        <end position="148"/>
    </location>
</feature>
<dbReference type="PANTHER" id="PTHR21180:SF32">
    <property type="entry name" value="ENDONUCLEASE_EXONUCLEASE_PHOSPHATASE FAMILY DOMAIN-CONTAINING PROTEIN 1"/>
    <property type="match status" value="1"/>
</dbReference>
<evidence type="ECO:0000259" key="2">
    <source>
        <dbReference type="SMART" id="SM00278"/>
    </source>
</evidence>
<dbReference type="EMBL" id="CP035494">
    <property type="protein sequence ID" value="QAY61922.1"/>
    <property type="molecule type" value="Genomic_DNA"/>
</dbReference>
<dbReference type="SMART" id="SM00278">
    <property type="entry name" value="HhH1"/>
    <property type="match status" value="2"/>
</dbReference>
<dbReference type="GO" id="GO:0015628">
    <property type="term" value="P:protein secretion by the type II secretion system"/>
    <property type="evidence" value="ECO:0007669"/>
    <property type="project" value="TreeGrafter"/>
</dbReference>
<dbReference type="InterPro" id="IPR010994">
    <property type="entry name" value="RuvA_2-like"/>
</dbReference>
<organism evidence="3 4">
    <name type="scientific">Microbacterium protaetiae</name>
    <dbReference type="NCBI Taxonomy" id="2509458"/>
    <lineage>
        <taxon>Bacteria</taxon>
        <taxon>Bacillati</taxon>
        <taxon>Actinomycetota</taxon>
        <taxon>Actinomycetes</taxon>
        <taxon>Micrococcales</taxon>
        <taxon>Microbacteriaceae</taxon>
        <taxon>Microbacterium</taxon>
    </lineage>
</organism>
<reference evidence="3 4" key="1">
    <citation type="submission" date="2019-01" db="EMBL/GenBank/DDBJ databases">
        <title>Genome sequencing of strain DFW100M-13.</title>
        <authorList>
            <person name="Heo J."/>
            <person name="Kim S.-J."/>
            <person name="Kim J.-S."/>
            <person name="Hong S.-B."/>
            <person name="Kwon S.-W."/>
        </authorList>
    </citation>
    <scope>NUCLEOTIDE SEQUENCE [LARGE SCALE GENOMIC DNA]</scope>
    <source>
        <strain evidence="3 4">DFW100M-13</strain>
    </source>
</reference>
<keyword evidence="3" id="KW-0238">DNA-binding</keyword>
<feature type="domain" description="Helix-hairpin-helix DNA-binding motif class 1" evidence="2">
    <location>
        <begin position="159"/>
        <end position="178"/>
    </location>
</feature>
<dbReference type="KEGG" id="mprt:ET475_16240"/>
<evidence type="ECO:0000313" key="4">
    <source>
        <dbReference type="Proteomes" id="UP000293995"/>
    </source>
</evidence>
<dbReference type="OrthoDB" id="9758724at2"/>
<protein>
    <submittedName>
        <fullName evidence="3">ComEA family DNA-binding protein</fullName>
    </submittedName>
</protein>
<dbReference type="PANTHER" id="PTHR21180">
    <property type="entry name" value="ENDONUCLEASE/EXONUCLEASE/PHOSPHATASE FAMILY DOMAIN-CONTAINING PROTEIN 1"/>
    <property type="match status" value="1"/>
</dbReference>
<dbReference type="InterPro" id="IPR003583">
    <property type="entry name" value="Hlx-hairpin-Hlx_DNA-bd_motif"/>
</dbReference>
<dbReference type="Proteomes" id="UP000293995">
    <property type="component" value="Chromosome"/>
</dbReference>
<sequence length="181" mass="18517">MGAVVVVVLVALAVTVGIGIFRGQSAPTQAVTIDESPAATPGTGDMYVHVAGAVRQPGLYLLPDGSRLVDAVAAAGGFAKDAARDGVNLARPVSDGEQVVVPREGEEPEDAASGTAPDGTVNLNTADQAALETLPRIGPALAQRIIQWREQNGRFTSVDDLLAVSGIGEKLLAGIRDQVTI</sequence>
<keyword evidence="4" id="KW-1185">Reference proteome</keyword>
<dbReference type="GO" id="GO:0006281">
    <property type="term" value="P:DNA repair"/>
    <property type="evidence" value="ECO:0007669"/>
    <property type="project" value="InterPro"/>
</dbReference>
<dbReference type="GO" id="GO:0015627">
    <property type="term" value="C:type II protein secretion system complex"/>
    <property type="evidence" value="ECO:0007669"/>
    <property type="project" value="TreeGrafter"/>
</dbReference>
<proteinExistence type="predicted"/>
<dbReference type="SUPFAM" id="SSF47781">
    <property type="entry name" value="RuvA domain 2-like"/>
    <property type="match status" value="1"/>
</dbReference>